<dbReference type="Gene3D" id="2.60.60.30">
    <property type="entry name" value="sav2460 like domains"/>
    <property type="match status" value="1"/>
</dbReference>
<evidence type="ECO:0000313" key="1">
    <source>
        <dbReference type="EMBL" id="ODP30192.1"/>
    </source>
</evidence>
<dbReference type="InterPro" id="IPR003325">
    <property type="entry name" value="TerD"/>
</dbReference>
<comment type="caution">
    <text evidence="1">The sequence shown here is derived from an EMBL/GenBank/DDBJ whole genome shotgun (WGS) entry which is preliminary data.</text>
</comment>
<dbReference type="CDD" id="cd06974">
    <property type="entry name" value="TerD_like"/>
    <property type="match status" value="1"/>
</dbReference>
<dbReference type="RefSeq" id="WP_069325909.1">
    <property type="nucleotide sequence ID" value="NZ_MDER01000024.1"/>
</dbReference>
<dbReference type="InterPro" id="IPR051324">
    <property type="entry name" value="Stress/Tellurium_Resist"/>
</dbReference>
<evidence type="ECO:0008006" key="3">
    <source>
        <dbReference type="Google" id="ProtNLM"/>
    </source>
</evidence>
<evidence type="ECO:0000313" key="2">
    <source>
        <dbReference type="Proteomes" id="UP000094578"/>
    </source>
</evidence>
<dbReference type="PATRIC" id="fig|1886670.3.peg.451"/>
<keyword evidence="2" id="KW-1185">Reference proteome</keyword>
<dbReference type="Proteomes" id="UP000094578">
    <property type="component" value="Unassembled WGS sequence"/>
</dbReference>
<organism evidence="1 2">
    <name type="scientific">Paenibacillus nuruki</name>
    <dbReference type="NCBI Taxonomy" id="1886670"/>
    <lineage>
        <taxon>Bacteria</taxon>
        <taxon>Bacillati</taxon>
        <taxon>Bacillota</taxon>
        <taxon>Bacilli</taxon>
        <taxon>Bacillales</taxon>
        <taxon>Paenibacillaceae</taxon>
        <taxon>Paenibacillus</taxon>
    </lineage>
</organism>
<protein>
    <recommendedName>
        <fullName evidence="3">Cytoplasmic protein</fullName>
    </recommendedName>
</protein>
<dbReference type="PANTHER" id="PTHR32097">
    <property type="entry name" value="CAMP-BINDING PROTEIN 1-RELATED"/>
    <property type="match status" value="1"/>
</dbReference>
<name>A0A1E3L8Q1_9BACL</name>
<dbReference type="STRING" id="1886670.PTI45_00434"/>
<dbReference type="AlphaFoldDB" id="A0A1E3L8Q1"/>
<accession>A0A1E3L8Q1</accession>
<gene>
    <name evidence="1" type="ORF">PTI45_00434</name>
</gene>
<dbReference type="EMBL" id="MDER01000024">
    <property type="protein sequence ID" value="ODP30192.1"/>
    <property type="molecule type" value="Genomic_DNA"/>
</dbReference>
<proteinExistence type="predicted"/>
<dbReference type="PANTHER" id="PTHR32097:SF18">
    <property type="entry name" value="RING-TYPE DOMAIN-CONTAINING PROTEIN"/>
    <property type="match status" value="1"/>
</dbReference>
<reference evidence="1 2" key="1">
    <citation type="submission" date="2016-08" db="EMBL/GenBank/DDBJ databases">
        <title>Genome sequencing of Paenibacillus sp. TI45-13ar, isolated from Korean traditional nuruk.</title>
        <authorList>
            <person name="Kim S.-J."/>
        </authorList>
    </citation>
    <scope>NUCLEOTIDE SEQUENCE [LARGE SCALE GENOMIC DNA]</scope>
    <source>
        <strain evidence="1 2">TI45-13ar</strain>
    </source>
</reference>
<sequence length="721" mass="82587">MDQFSIYLQRELKVILHTQQQESSLPANVLATALTNLEPLGFTFSPAVLDILNTWSVTTFTAWYKKLVKELCEMTGFERNYRMMYPRFPDQVMQMSDAQLYINALIHYWTGILPESHSTPEDEQPKIMLLDQVSLRVIHLGTEEEFAQICEHLLRAVSALPVTSREHLVWFANHQPHWQQSTPDVIPNKENAAIFIAALISAGKIDKDWLHTHVQTATDVLRIATALSNGDVSLATNTRFVSFSRAQRKLILALLENISNPLEDMFRYEGRWIRLGERLHPGEYRQHFPQTAIHFDALRHGDRPQTFYSQVEQAFASHQDQHILELLSQRPGEFVRRLDRLIRSGVDMEALLNRYRMIAPEVATPILLSVLAHFEKRSSSLPRRHFFPKGNTAKLFVSTQPLVPLTEQITSSIIAVTKQALIDKFAKQPDLGQIYIDPQLKKHFVPLGVRSASKSLRTLTRGSWIPLNQGDTLRFFVWWKEGWVNDVHTDRVDIDLSAILYDDQWQRIEHISYMNLRSDHFLAAHSGDIVTAPEGAAEYIDLHLPSVRESGVRYIQMSVNAFTSQVFKDLPECYAGWMMRQVPQSGEVFEASTVQNRIDIAANSRICIPVIVDVEQREMLWTDIALEHYPDDVNNIATNRMSSALIGRAMTELIRPNLYQLFHLHAEAHGTLTPHIEEADIIFTAELDQDALIRSMNDKTLLPDAKVIKPLDQDQILADFL</sequence>